<evidence type="ECO:0000313" key="5">
    <source>
        <dbReference type="Proteomes" id="UP001367676"/>
    </source>
</evidence>
<organism evidence="4 5">
    <name type="scientific">Parthenolecanium corni</name>
    <dbReference type="NCBI Taxonomy" id="536013"/>
    <lineage>
        <taxon>Eukaryota</taxon>
        <taxon>Metazoa</taxon>
        <taxon>Ecdysozoa</taxon>
        <taxon>Arthropoda</taxon>
        <taxon>Hexapoda</taxon>
        <taxon>Insecta</taxon>
        <taxon>Pterygota</taxon>
        <taxon>Neoptera</taxon>
        <taxon>Paraneoptera</taxon>
        <taxon>Hemiptera</taxon>
        <taxon>Sternorrhyncha</taxon>
        <taxon>Coccoidea</taxon>
        <taxon>Coccidae</taxon>
        <taxon>Parthenolecanium</taxon>
    </lineage>
</organism>
<evidence type="ECO:0000256" key="1">
    <source>
        <dbReference type="ARBA" id="ARBA00023186"/>
    </source>
</evidence>
<feature type="region of interest" description="Disordered" evidence="3">
    <location>
        <begin position="1"/>
        <end position="23"/>
    </location>
</feature>
<keyword evidence="5" id="KW-1185">Reference proteome</keyword>
<dbReference type="EMBL" id="JBBCAQ010000028">
    <property type="protein sequence ID" value="KAK7585827.1"/>
    <property type="molecule type" value="Genomic_DNA"/>
</dbReference>
<dbReference type="AlphaFoldDB" id="A0AAN9Y3X3"/>
<proteinExistence type="inferred from homology"/>
<evidence type="ECO:0008006" key="6">
    <source>
        <dbReference type="Google" id="ProtNLM"/>
    </source>
</evidence>
<comment type="caution">
    <text evidence="4">The sequence shown here is derived from an EMBL/GenBank/DDBJ whole genome shotgun (WGS) entry which is preliminary data.</text>
</comment>
<dbReference type="InterPro" id="IPR008012">
    <property type="entry name" value="Ump1"/>
</dbReference>
<gene>
    <name evidence="4" type="ORF">V9T40_000006</name>
</gene>
<dbReference type="GO" id="GO:0005737">
    <property type="term" value="C:cytoplasm"/>
    <property type="evidence" value="ECO:0007669"/>
    <property type="project" value="TreeGrafter"/>
</dbReference>
<reference evidence="4 5" key="1">
    <citation type="submission" date="2024-03" db="EMBL/GenBank/DDBJ databases">
        <title>Adaptation during the transition from Ophiocordyceps entomopathogen to insect associate is accompanied by gene loss and intensified selection.</title>
        <authorList>
            <person name="Ward C.M."/>
            <person name="Onetto C.A."/>
            <person name="Borneman A.R."/>
        </authorList>
    </citation>
    <scope>NUCLEOTIDE SEQUENCE [LARGE SCALE GENOMIC DNA]</scope>
    <source>
        <strain evidence="4">AWRI1</strain>
        <tissue evidence="4">Single Adult Female</tissue>
    </source>
</reference>
<dbReference type="PANTHER" id="PTHR12828">
    <property type="entry name" value="PROTEASOME MATURATION PROTEIN UMP1"/>
    <property type="match status" value="1"/>
</dbReference>
<dbReference type="Proteomes" id="UP001367676">
    <property type="component" value="Unassembled WGS sequence"/>
</dbReference>
<protein>
    <recommendedName>
        <fullName evidence="6">Proteasome maturation protein</fullName>
    </recommendedName>
</protein>
<name>A0AAN9Y3X3_9HEMI</name>
<evidence type="ECO:0000256" key="3">
    <source>
        <dbReference type="SAM" id="MobiDB-lite"/>
    </source>
</evidence>
<evidence type="ECO:0000313" key="4">
    <source>
        <dbReference type="EMBL" id="KAK7585827.1"/>
    </source>
</evidence>
<keyword evidence="1" id="KW-0143">Chaperone</keyword>
<dbReference type="GO" id="GO:0043248">
    <property type="term" value="P:proteasome assembly"/>
    <property type="evidence" value="ECO:0007669"/>
    <property type="project" value="InterPro"/>
</dbReference>
<dbReference type="GO" id="GO:0005634">
    <property type="term" value="C:nucleus"/>
    <property type="evidence" value="ECO:0007669"/>
    <property type="project" value="TreeGrafter"/>
</dbReference>
<dbReference type="PANTHER" id="PTHR12828:SF3">
    <property type="entry name" value="PROTEASOME MATURATION PROTEIN"/>
    <property type="match status" value="1"/>
</dbReference>
<accession>A0AAN9Y3X3</accession>
<comment type="similarity">
    <text evidence="2">Belongs to the POMP/UMP1 family.</text>
</comment>
<dbReference type="Pfam" id="PF05348">
    <property type="entry name" value="UMP1"/>
    <property type="match status" value="1"/>
</dbReference>
<evidence type="ECO:0000256" key="2">
    <source>
        <dbReference type="ARBA" id="ARBA00043974"/>
    </source>
</evidence>
<sequence>MNFGYPSSNEKHLNPSQTPSNISQYGVRDVMSTGLQQPLRDSLEVAHPLERVEKNRVQSEFQRNMNMMRDIQGIHAPLRIAMELKAFNNVGRLPFLPSSNLSRDVILGHDDVIDFCDILNPPELHEKLSRPHVAMERKLGLL</sequence>